<keyword evidence="13 15" id="KW-0326">Glycosidase</keyword>
<dbReference type="GO" id="GO:0003690">
    <property type="term" value="F:double-stranded DNA binding"/>
    <property type="evidence" value="ECO:0007669"/>
    <property type="project" value="UniProtKB-ARBA"/>
</dbReference>
<dbReference type="GO" id="GO:0006284">
    <property type="term" value="P:base-excision repair"/>
    <property type="evidence" value="ECO:0007669"/>
    <property type="project" value="InterPro"/>
</dbReference>
<keyword evidence="6 15" id="KW-0863">Zinc-finger</keyword>
<evidence type="ECO:0000256" key="8">
    <source>
        <dbReference type="ARBA" id="ARBA00022833"/>
    </source>
</evidence>
<dbReference type="Pfam" id="PF06827">
    <property type="entry name" value="zf-FPG_IleRS"/>
    <property type="match status" value="1"/>
</dbReference>
<evidence type="ECO:0000259" key="17">
    <source>
        <dbReference type="PROSITE" id="PS51068"/>
    </source>
</evidence>
<dbReference type="GO" id="GO:0008270">
    <property type="term" value="F:zinc ion binding"/>
    <property type="evidence" value="ECO:0007669"/>
    <property type="project" value="UniProtKB-UniRule"/>
</dbReference>
<feature type="domain" description="Formamidopyrimidine-DNA glycosylase catalytic" evidence="17">
    <location>
        <begin position="2"/>
        <end position="114"/>
    </location>
</feature>
<evidence type="ECO:0000256" key="4">
    <source>
        <dbReference type="ARBA" id="ARBA00022723"/>
    </source>
</evidence>
<evidence type="ECO:0000256" key="7">
    <source>
        <dbReference type="ARBA" id="ARBA00022801"/>
    </source>
</evidence>
<feature type="binding site" evidence="15">
    <location>
        <position position="111"/>
    </location>
    <ligand>
        <name>DNA</name>
        <dbReference type="ChEBI" id="CHEBI:16991"/>
    </ligand>
</feature>
<organism evidence="18">
    <name type="scientific">Ammonifex degensii</name>
    <dbReference type="NCBI Taxonomy" id="42838"/>
    <lineage>
        <taxon>Bacteria</taxon>
        <taxon>Bacillati</taxon>
        <taxon>Bacillota</taxon>
        <taxon>Clostridia</taxon>
        <taxon>Thermoanaerobacterales</taxon>
        <taxon>Thermoanaerobacteraceae</taxon>
        <taxon>Ammonifex</taxon>
    </lineage>
</organism>
<accession>A0A7C2ECV2</accession>
<dbReference type="SUPFAM" id="SSF57716">
    <property type="entry name" value="Glucocorticoid receptor-like (DNA-binding domain)"/>
    <property type="match status" value="1"/>
</dbReference>
<keyword evidence="8 15" id="KW-0862">Zinc</keyword>
<dbReference type="GO" id="GO:0003684">
    <property type="term" value="F:damaged DNA binding"/>
    <property type="evidence" value="ECO:0007669"/>
    <property type="project" value="InterPro"/>
</dbReference>
<reference evidence="18" key="1">
    <citation type="journal article" date="2020" name="mSystems">
        <title>Genome- and Community-Level Interaction Insights into Carbon Utilization and Element Cycling Functions of Hydrothermarchaeota in Hydrothermal Sediment.</title>
        <authorList>
            <person name="Zhou Z."/>
            <person name="Liu Y."/>
            <person name="Xu W."/>
            <person name="Pan J."/>
            <person name="Luo Z.H."/>
            <person name="Li M."/>
        </authorList>
    </citation>
    <scope>NUCLEOTIDE SEQUENCE [LARGE SCALE GENOMIC DNA]</scope>
    <source>
        <strain evidence="18">SpSt-300</strain>
    </source>
</reference>
<dbReference type="EMBL" id="DSMU01000378">
    <property type="protein sequence ID" value="HEL66208.1"/>
    <property type="molecule type" value="Genomic_DNA"/>
</dbReference>
<dbReference type="PANTHER" id="PTHR22993:SF9">
    <property type="entry name" value="FORMAMIDOPYRIMIDINE-DNA GLYCOSYLASE"/>
    <property type="match status" value="1"/>
</dbReference>
<comment type="catalytic activity">
    <reaction evidence="14 15">
        <text>2'-deoxyribonucleotide-(2'-deoxyribose 5'-phosphate)-2'-deoxyribonucleotide-DNA = a 3'-end 2'-deoxyribonucleotide-(2,3-dehydro-2,3-deoxyribose 5'-phosphate)-DNA + a 5'-end 5'-phospho-2'-deoxyribonucleoside-DNA + H(+)</text>
        <dbReference type="Rhea" id="RHEA:66592"/>
        <dbReference type="Rhea" id="RHEA-COMP:13180"/>
        <dbReference type="Rhea" id="RHEA-COMP:16897"/>
        <dbReference type="Rhea" id="RHEA-COMP:17067"/>
        <dbReference type="ChEBI" id="CHEBI:15378"/>
        <dbReference type="ChEBI" id="CHEBI:136412"/>
        <dbReference type="ChEBI" id="CHEBI:157695"/>
        <dbReference type="ChEBI" id="CHEBI:167181"/>
        <dbReference type="EC" id="4.2.99.18"/>
    </reaction>
</comment>
<dbReference type="EC" id="4.2.99.18" evidence="15"/>
<dbReference type="EC" id="3.2.2.23" evidence="15"/>
<dbReference type="GO" id="GO:0034039">
    <property type="term" value="F:8-oxo-7,8-dihydroguanine DNA N-glycosylase activity"/>
    <property type="evidence" value="ECO:0007669"/>
    <property type="project" value="TreeGrafter"/>
</dbReference>
<comment type="cofactor">
    <cofactor evidence="15">
        <name>Zn(2+)</name>
        <dbReference type="ChEBI" id="CHEBI:29105"/>
    </cofactor>
    <text evidence="15">Binds 1 zinc ion per subunit.</text>
</comment>
<dbReference type="GO" id="GO:0140078">
    <property type="term" value="F:class I DNA-(apurinic or apyrimidinic site) endonuclease activity"/>
    <property type="evidence" value="ECO:0007669"/>
    <property type="project" value="UniProtKB-EC"/>
</dbReference>
<evidence type="ECO:0000256" key="14">
    <source>
        <dbReference type="ARBA" id="ARBA00044632"/>
    </source>
</evidence>
<dbReference type="Pfam" id="PF01149">
    <property type="entry name" value="Fapy_DNA_glyco"/>
    <property type="match status" value="1"/>
</dbReference>
<name>A0A7C2ECV2_9THEO</name>
<keyword evidence="4 15" id="KW-0479">Metal-binding</keyword>
<feature type="binding site" evidence="15">
    <location>
        <position position="93"/>
    </location>
    <ligand>
        <name>DNA</name>
        <dbReference type="ChEBI" id="CHEBI:16991"/>
    </ligand>
</feature>
<comment type="subunit">
    <text evidence="3 15">Monomer.</text>
</comment>
<dbReference type="InterPro" id="IPR012319">
    <property type="entry name" value="FPG_cat"/>
</dbReference>
<comment type="caution">
    <text evidence="15">Lacks conserved residue(s) required for the propagation of feature annotation.</text>
</comment>
<evidence type="ECO:0000256" key="1">
    <source>
        <dbReference type="ARBA" id="ARBA00001668"/>
    </source>
</evidence>
<feature type="active site" description="Proton donor; for delta-elimination activity" evidence="15">
    <location>
        <position position="263"/>
    </location>
</feature>
<dbReference type="Gene3D" id="3.20.190.10">
    <property type="entry name" value="MutM-like, N-terminal"/>
    <property type="match status" value="1"/>
</dbReference>
<dbReference type="SMART" id="SM00898">
    <property type="entry name" value="Fapy_DNA_glyco"/>
    <property type="match status" value="1"/>
</dbReference>
<dbReference type="Gene3D" id="1.10.8.50">
    <property type="match status" value="1"/>
</dbReference>
<keyword evidence="11 15" id="KW-0456">Lyase</keyword>
<comment type="catalytic activity">
    <reaction evidence="1 15">
        <text>Hydrolysis of DNA containing ring-opened 7-methylguanine residues, releasing 2,6-diamino-4-hydroxy-5-(N-methyl)formamidopyrimidine.</text>
        <dbReference type="EC" id="3.2.2.23"/>
    </reaction>
</comment>
<keyword evidence="5 15" id="KW-0227">DNA damage</keyword>
<evidence type="ECO:0000256" key="11">
    <source>
        <dbReference type="ARBA" id="ARBA00023239"/>
    </source>
</evidence>
<dbReference type="PROSITE" id="PS51066">
    <property type="entry name" value="ZF_FPG_2"/>
    <property type="match status" value="1"/>
</dbReference>
<comment type="function">
    <text evidence="15">Involved in base excision repair of DNA damaged by oxidation or by mutagenic agents. Acts as DNA glycosylase that recognizes and removes damaged bases. Has a preference for oxidized purines, such as 7,8-dihydro-8-oxoguanine (8-oxoG). Has AP (apurinic/apyrimidinic) lyase activity and introduces nicks in the DNA strand. Cleaves the DNA backbone by beta-delta elimination to generate a single-strand break at the site of the removed base with both 3'- and 5'-phosphates.</text>
</comment>
<keyword evidence="7 15" id="KW-0378">Hydrolase</keyword>
<evidence type="ECO:0000256" key="15">
    <source>
        <dbReference type="HAMAP-Rule" id="MF_00103"/>
    </source>
</evidence>
<dbReference type="InterPro" id="IPR015886">
    <property type="entry name" value="H2TH_FPG"/>
</dbReference>
<evidence type="ECO:0000256" key="6">
    <source>
        <dbReference type="ARBA" id="ARBA00022771"/>
    </source>
</evidence>
<comment type="caution">
    <text evidence="18">The sequence shown here is derived from an EMBL/GenBank/DDBJ whole genome shotgun (WGS) entry which is preliminary data.</text>
</comment>
<dbReference type="NCBIfam" id="TIGR00577">
    <property type="entry name" value="fpg"/>
    <property type="match status" value="1"/>
</dbReference>
<keyword evidence="9 15" id="KW-0238">DNA-binding</keyword>
<feature type="active site" description="Proton donor" evidence="15">
    <location>
        <position position="3"/>
    </location>
</feature>
<dbReference type="InterPro" id="IPR020629">
    <property type="entry name" value="FPG_Glyclase"/>
</dbReference>
<dbReference type="FunFam" id="1.10.8.50:FF:000003">
    <property type="entry name" value="Formamidopyrimidine-DNA glycosylase"/>
    <property type="match status" value="1"/>
</dbReference>
<dbReference type="SUPFAM" id="SSF81624">
    <property type="entry name" value="N-terminal domain of MutM-like DNA repair proteins"/>
    <property type="match status" value="1"/>
</dbReference>
<dbReference type="InterPro" id="IPR035937">
    <property type="entry name" value="FPG_N"/>
</dbReference>
<dbReference type="Pfam" id="PF06831">
    <property type="entry name" value="H2TH"/>
    <property type="match status" value="1"/>
</dbReference>
<evidence type="ECO:0000256" key="10">
    <source>
        <dbReference type="ARBA" id="ARBA00023204"/>
    </source>
</evidence>
<feature type="active site" description="Proton donor; for beta-elimination activity" evidence="15">
    <location>
        <position position="59"/>
    </location>
</feature>
<evidence type="ECO:0000256" key="13">
    <source>
        <dbReference type="ARBA" id="ARBA00023295"/>
    </source>
</evidence>
<dbReference type="InterPro" id="IPR010663">
    <property type="entry name" value="Znf_FPG/IleRS"/>
</dbReference>
<evidence type="ECO:0000256" key="12">
    <source>
        <dbReference type="ARBA" id="ARBA00023268"/>
    </source>
</evidence>
<evidence type="ECO:0000256" key="3">
    <source>
        <dbReference type="ARBA" id="ARBA00011245"/>
    </source>
</evidence>
<proteinExistence type="inferred from homology"/>
<dbReference type="InterPro" id="IPR010979">
    <property type="entry name" value="Ribosomal_uS13-like_H2TH"/>
</dbReference>
<evidence type="ECO:0000256" key="9">
    <source>
        <dbReference type="ARBA" id="ARBA00023125"/>
    </source>
</evidence>
<dbReference type="NCBIfam" id="NF002211">
    <property type="entry name" value="PRK01103.1"/>
    <property type="match status" value="1"/>
</dbReference>
<evidence type="ECO:0000259" key="16">
    <source>
        <dbReference type="PROSITE" id="PS51066"/>
    </source>
</evidence>
<dbReference type="SMART" id="SM01232">
    <property type="entry name" value="H2TH"/>
    <property type="match status" value="1"/>
</dbReference>
<comment type="similarity">
    <text evidence="2 15">Belongs to the FPG family.</text>
</comment>
<keyword evidence="12 15" id="KW-0511">Multifunctional enzyme</keyword>
<feature type="domain" description="FPG-type" evidence="16">
    <location>
        <begin position="239"/>
        <end position="273"/>
    </location>
</feature>
<evidence type="ECO:0000256" key="2">
    <source>
        <dbReference type="ARBA" id="ARBA00009409"/>
    </source>
</evidence>
<sequence>MPELPEVETIRRQLAQKILGLTIRDAAIYLAKIIQKPSPAIFATKVRGRKIQKVSRRGKYLLFELDNGYTLIFHLRMSGQLVYEDEAVPLPRHTHLVLRLDGGRLRFTDLRQFGRVWLLPSAKAEKIAGLAKLGPDPFTAAFTEAYLINSLQGSRRRLKPLLLDQEVVAGIGNIYADEILYQAGIHPLRHGAELTVAEAKALYRAIKEVLAEGIAHRGTSIRDYVDAGGREGSHQSFLKVHNRAGQVCSRCGTPIEKIKLGGRGTYFCPSCQTLKGQKPEVRS</sequence>
<dbReference type="SUPFAM" id="SSF46946">
    <property type="entry name" value="S13-like H2TH domain"/>
    <property type="match status" value="1"/>
</dbReference>
<keyword evidence="10 15" id="KW-0234">DNA repair</keyword>
<gene>
    <name evidence="15 18" type="primary">mutM</name>
    <name evidence="15" type="synonym">fpg</name>
    <name evidence="18" type="ORF">ENQ34_05985</name>
</gene>
<dbReference type="PANTHER" id="PTHR22993">
    <property type="entry name" value="FORMAMIDOPYRIMIDINE-DNA GLYCOSYLASE"/>
    <property type="match status" value="1"/>
</dbReference>
<dbReference type="InterPro" id="IPR000214">
    <property type="entry name" value="Znf_DNA_glyclase/AP_lyase"/>
</dbReference>
<evidence type="ECO:0000256" key="5">
    <source>
        <dbReference type="ARBA" id="ARBA00022763"/>
    </source>
</evidence>
<dbReference type="InterPro" id="IPR015887">
    <property type="entry name" value="DNA_glyclase_Znf_dom_DNA_BS"/>
</dbReference>
<dbReference type="PROSITE" id="PS51068">
    <property type="entry name" value="FPG_CAT"/>
    <property type="match status" value="1"/>
</dbReference>
<dbReference type="PROSITE" id="PS01242">
    <property type="entry name" value="ZF_FPG_1"/>
    <property type="match status" value="1"/>
</dbReference>
<protein>
    <recommendedName>
        <fullName evidence="15">Formamidopyrimidine-DNA glycosylase</fullName>
        <shortName evidence="15">Fapy-DNA glycosylase</shortName>
        <ecNumber evidence="15">3.2.2.23</ecNumber>
    </recommendedName>
    <alternativeName>
        <fullName evidence="15">DNA-(apurinic or apyrimidinic site) lyase MutM</fullName>
        <shortName evidence="15">AP lyase MutM</shortName>
        <ecNumber evidence="15">4.2.99.18</ecNumber>
    </alternativeName>
</protein>
<dbReference type="HAMAP" id="MF_00103">
    <property type="entry name" value="Fapy_DNA_glycosyl"/>
    <property type="match status" value="1"/>
</dbReference>
<evidence type="ECO:0000313" key="18">
    <source>
        <dbReference type="EMBL" id="HEL66208.1"/>
    </source>
</evidence>
<feature type="active site" description="Schiff-base intermediate with DNA" evidence="15">
    <location>
        <position position="2"/>
    </location>
</feature>
<dbReference type="CDD" id="cd08966">
    <property type="entry name" value="EcFpg-like_N"/>
    <property type="match status" value="1"/>
</dbReference>
<dbReference type="AlphaFoldDB" id="A0A7C2ECV2"/>